<evidence type="ECO:0000313" key="2">
    <source>
        <dbReference type="Proteomes" id="UP000176287"/>
    </source>
</evidence>
<evidence type="ECO:0000313" key="1">
    <source>
        <dbReference type="EMBL" id="OGY99692.1"/>
    </source>
</evidence>
<dbReference type="EMBL" id="MHKZ01000034">
    <property type="protein sequence ID" value="OGY99692.1"/>
    <property type="molecule type" value="Genomic_DNA"/>
</dbReference>
<gene>
    <name evidence="1" type="ORF">A3B13_01410</name>
</gene>
<dbReference type="STRING" id="1798649.A3B13_01410"/>
<name>A0A1G2CE67_9BACT</name>
<comment type="caution">
    <text evidence="1">The sequence shown here is derived from an EMBL/GenBank/DDBJ whole genome shotgun (WGS) entry which is preliminary data.</text>
</comment>
<dbReference type="AlphaFoldDB" id="A0A1G2CE67"/>
<protein>
    <submittedName>
        <fullName evidence="1">Uncharacterized protein</fullName>
    </submittedName>
</protein>
<dbReference type="Proteomes" id="UP000176287">
    <property type="component" value="Unassembled WGS sequence"/>
</dbReference>
<accession>A0A1G2CE67</accession>
<sequence length="100" mass="11824">MVFRLNNLNYNILNLAREIGYRPLKYTPEGQLNCVRPLAGQDYPRFHIYLKEDKDIITFNIHLDQKKPSYEGTSAHAGEYEGETVKEEAERIRDIIFRKH</sequence>
<reference evidence="1 2" key="1">
    <citation type="journal article" date="2016" name="Nat. Commun.">
        <title>Thousands of microbial genomes shed light on interconnected biogeochemical processes in an aquifer system.</title>
        <authorList>
            <person name="Anantharaman K."/>
            <person name="Brown C.T."/>
            <person name="Hug L.A."/>
            <person name="Sharon I."/>
            <person name="Castelle C.J."/>
            <person name="Probst A.J."/>
            <person name="Thomas B.C."/>
            <person name="Singh A."/>
            <person name="Wilkins M.J."/>
            <person name="Karaoz U."/>
            <person name="Brodie E.L."/>
            <person name="Williams K.H."/>
            <person name="Hubbard S.S."/>
            <person name="Banfield J.F."/>
        </authorList>
    </citation>
    <scope>NUCLEOTIDE SEQUENCE [LARGE SCALE GENOMIC DNA]</scope>
</reference>
<organism evidence="1 2">
    <name type="scientific">Candidatus Liptonbacteria bacterium RIFCSPLOWO2_01_FULL_45_15</name>
    <dbReference type="NCBI Taxonomy" id="1798649"/>
    <lineage>
        <taxon>Bacteria</taxon>
        <taxon>Candidatus Liptoniibacteriota</taxon>
    </lineage>
</organism>
<proteinExistence type="predicted"/>